<gene>
    <name evidence="1" type="ordered locus">sce8947</name>
</gene>
<name>A9G943_SORC5</name>
<dbReference type="KEGG" id="scl:sce8947"/>
<organism evidence="1 2">
    <name type="scientific">Sorangium cellulosum (strain So ce56)</name>
    <name type="common">Polyangium cellulosum (strain So ce56)</name>
    <dbReference type="NCBI Taxonomy" id="448385"/>
    <lineage>
        <taxon>Bacteria</taxon>
        <taxon>Pseudomonadati</taxon>
        <taxon>Myxococcota</taxon>
        <taxon>Polyangia</taxon>
        <taxon>Polyangiales</taxon>
        <taxon>Polyangiaceae</taxon>
        <taxon>Sorangium</taxon>
    </lineage>
</organism>
<dbReference type="BioCyc" id="SCEL448385:SCE_RS45845-MONOMER"/>
<evidence type="ECO:0000313" key="2">
    <source>
        <dbReference type="Proteomes" id="UP000002139"/>
    </source>
</evidence>
<protein>
    <submittedName>
        <fullName evidence="1">Uncharacterized protein</fullName>
    </submittedName>
</protein>
<sequence>MTEMREVFFPYCLKRQPDGRYAILNRRYKPVGLFTGGWVKYDGLPVLVDLRVTPSMAASVSWDHNPKLDEIFLYDDGCVPTASTEAMAAYLDRVGRMMKWKIRGEMPRKDVDPGSRDREHDE</sequence>
<dbReference type="AlphaFoldDB" id="A9G943"/>
<evidence type="ECO:0000313" key="1">
    <source>
        <dbReference type="EMBL" id="CAN99119.1"/>
    </source>
</evidence>
<dbReference type="RefSeq" id="WP_012241558.1">
    <property type="nucleotide sequence ID" value="NC_010162.1"/>
</dbReference>
<dbReference type="OrthoDB" id="7026240at2"/>
<dbReference type="Proteomes" id="UP000002139">
    <property type="component" value="Chromosome"/>
</dbReference>
<dbReference type="eggNOG" id="ENOG50335WK">
    <property type="taxonomic scope" value="Bacteria"/>
</dbReference>
<keyword evidence="2" id="KW-1185">Reference proteome</keyword>
<accession>A9G943</accession>
<proteinExistence type="predicted"/>
<dbReference type="HOGENOM" id="CLU_2025229_0_0_7"/>
<dbReference type="EMBL" id="AM746676">
    <property type="protein sequence ID" value="CAN99119.1"/>
    <property type="molecule type" value="Genomic_DNA"/>
</dbReference>
<reference evidence="1 2" key="1">
    <citation type="journal article" date="2007" name="Nat. Biotechnol.">
        <title>Complete genome sequence of the myxobacterium Sorangium cellulosum.</title>
        <authorList>
            <person name="Schneiker S."/>
            <person name="Perlova O."/>
            <person name="Kaiser O."/>
            <person name="Gerth K."/>
            <person name="Alici A."/>
            <person name="Altmeyer M.O."/>
            <person name="Bartels D."/>
            <person name="Bekel T."/>
            <person name="Beyer S."/>
            <person name="Bode E."/>
            <person name="Bode H.B."/>
            <person name="Bolten C.J."/>
            <person name="Choudhuri J.V."/>
            <person name="Doss S."/>
            <person name="Elnakady Y.A."/>
            <person name="Frank B."/>
            <person name="Gaigalat L."/>
            <person name="Goesmann A."/>
            <person name="Groeger C."/>
            <person name="Gross F."/>
            <person name="Jelsbak L."/>
            <person name="Jelsbak L."/>
            <person name="Kalinowski J."/>
            <person name="Kegler C."/>
            <person name="Knauber T."/>
            <person name="Konietzny S."/>
            <person name="Kopp M."/>
            <person name="Krause L."/>
            <person name="Krug D."/>
            <person name="Linke B."/>
            <person name="Mahmud T."/>
            <person name="Martinez-Arias R."/>
            <person name="McHardy A.C."/>
            <person name="Merai M."/>
            <person name="Meyer F."/>
            <person name="Mormann S."/>
            <person name="Munoz-Dorado J."/>
            <person name="Perez J."/>
            <person name="Pradella S."/>
            <person name="Rachid S."/>
            <person name="Raddatz G."/>
            <person name="Rosenau F."/>
            <person name="Rueckert C."/>
            <person name="Sasse F."/>
            <person name="Scharfe M."/>
            <person name="Schuster S.C."/>
            <person name="Suen G."/>
            <person name="Treuner-Lange A."/>
            <person name="Velicer G.J."/>
            <person name="Vorholter F.-J."/>
            <person name="Weissman K.J."/>
            <person name="Welch R.D."/>
            <person name="Wenzel S.C."/>
            <person name="Whitworth D.E."/>
            <person name="Wilhelm S."/>
            <person name="Wittmann C."/>
            <person name="Bloecker H."/>
            <person name="Puehler A."/>
            <person name="Mueller R."/>
        </authorList>
    </citation>
    <scope>NUCLEOTIDE SEQUENCE [LARGE SCALE GENOMIC DNA]</scope>
    <source>
        <strain evidence="2">So ce56</strain>
    </source>
</reference>